<reference evidence="4 5" key="1">
    <citation type="journal article" date="2013" name="Virus Genes">
        <title>Complete nucleotide sequence of Bacillus subtilis (natto) bacteriophage PM1, a phage associated with disruption of food production.</title>
        <authorList>
            <person name="Umene K."/>
            <person name="Shiraishi A."/>
        </authorList>
    </citation>
    <scope>NUCLEOTIDE SEQUENCE [LARGE SCALE GENOMIC DNA]</scope>
    <source>
        <strain evidence="4">PM1</strain>
    </source>
</reference>
<keyword evidence="5" id="KW-1185">Reference proteome</keyword>
<sequence length="432" mass="48758">MIFEVISTTIMGSIAVYAKLQQNGGVNDSAKIQKIFTAAGLNVKDGKDTYTAQLVKKVNYDWGIEYRYRLPLGKSFEDYAAKKSALENGLKNKRTQINFKGAIERFKQRDIKGAINTLGTKKKLDTGEIEMFYDGLLKIRVYNDKMPEKIEFDYGLTDGMSFPVGQCRTKNEILIHDFNLSPHISIGGATRYGKSNLLNMIICNLSYNEPEHVHFYLVDLKGGVEFGGYENMKQVKTVALEPEETLNALKKAAAAMAEMRERVKSLGKRKIQETNIRDRHFIIIDEMGELNPNEAVTKEEKALKQECQTYISKIARLGGAFGFHLVMATQYPTGDVIPRQAKQNSDTKISFRVATEIASRVVLDSPGAEQLPQIKGRAIVQSADKRQTAQTFFISNSKINDVIDKNYVQKEKPMLVPEEKEEILFEIEEPEV</sequence>
<dbReference type="Proteomes" id="UP000011861">
    <property type="component" value="Segment"/>
</dbReference>
<dbReference type="KEGG" id="vg:15042104"/>
<dbReference type="GO" id="GO:0005524">
    <property type="term" value="F:ATP binding"/>
    <property type="evidence" value="ECO:0007669"/>
    <property type="project" value="UniProtKB-KW"/>
</dbReference>
<evidence type="ECO:0000256" key="2">
    <source>
        <dbReference type="ARBA" id="ARBA00022840"/>
    </source>
</evidence>
<dbReference type="InterPro" id="IPR027417">
    <property type="entry name" value="P-loop_NTPase"/>
</dbReference>
<dbReference type="Gene3D" id="3.40.50.300">
    <property type="entry name" value="P-loop containing nucleotide triphosphate hydrolases"/>
    <property type="match status" value="1"/>
</dbReference>
<dbReference type="InterPro" id="IPR002543">
    <property type="entry name" value="FtsK_dom"/>
</dbReference>
<dbReference type="EMBL" id="AB711120">
    <property type="protein sequence ID" value="BAM99163.1"/>
    <property type="molecule type" value="Genomic_DNA"/>
</dbReference>
<feature type="domain" description="FtsK" evidence="3">
    <location>
        <begin position="170"/>
        <end position="360"/>
    </location>
</feature>
<dbReference type="RefSeq" id="YP_007678109.1">
    <property type="nucleotide sequence ID" value="NC_020883.1"/>
</dbReference>
<dbReference type="PROSITE" id="PS50901">
    <property type="entry name" value="FTSK"/>
    <property type="match status" value="1"/>
</dbReference>
<evidence type="ECO:0000256" key="1">
    <source>
        <dbReference type="ARBA" id="ARBA00022741"/>
    </source>
</evidence>
<organism evidence="4 5">
    <name type="scientific">Bacillus phage PM1</name>
    <dbReference type="NCBI Taxonomy" id="547228"/>
    <lineage>
        <taxon>Viruses</taxon>
        <taxon>Duplodnaviria</taxon>
        <taxon>Heunggongvirae</taxon>
        <taxon>Uroviricota</taxon>
        <taxon>Caudoviricetes</taxon>
        <taxon>Pemunavirus</taxon>
        <taxon>Pemunavirus PM1</taxon>
    </lineage>
</organism>
<keyword evidence="2" id="KW-0067">ATP-binding</keyword>
<protein>
    <recommendedName>
        <fullName evidence="3">FtsK domain-containing protein</fullName>
    </recommendedName>
</protein>
<dbReference type="GeneID" id="15042104"/>
<dbReference type="OrthoDB" id="2559at10239"/>
<evidence type="ECO:0000313" key="4">
    <source>
        <dbReference type="EMBL" id="BAM99163.1"/>
    </source>
</evidence>
<dbReference type="GO" id="GO:0003677">
    <property type="term" value="F:DNA binding"/>
    <property type="evidence" value="ECO:0007669"/>
    <property type="project" value="InterPro"/>
</dbReference>
<evidence type="ECO:0000313" key="5">
    <source>
        <dbReference type="Proteomes" id="UP000011861"/>
    </source>
</evidence>
<evidence type="ECO:0000259" key="3">
    <source>
        <dbReference type="PROSITE" id="PS50901"/>
    </source>
</evidence>
<dbReference type="SUPFAM" id="SSF52540">
    <property type="entry name" value="P-loop containing nucleoside triphosphate hydrolases"/>
    <property type="match status" value="1"/>
</dbReference>
<name>M4ZS25_9CAUD</name>
<proteinExistence type="predicted"/>
<dbReference type="PANTHER" id="PTHR22683:SF1">
    <property type="entry name" value="TYPE VII SECRETION SYSTEM PROTEIN ESSC"/>
    <property type="match status" value="1"/>
</dbReference>
<accession>M4ZS25</accession>
<keyword evidence="1" id="KW-0547">Nucleotide-binding</keyword>
<dbReference type="Pfam" id="PF01580">
    <property type="entry name" value="FtsK_SpoIIIE"/>
    <property type="match status" value="1"/>
</dbReference>
<dbReference type="PANTHER" id="PTHR22683">
    <property type="entry name" value="SPORULATION PROTEIN RELATED"/>
    <property type="match status" value="1"/>
</dbReference>
<dbReference type="InterPro" id="IPR050206">
    <property type="entry name" value="FtsK/SpoIIIE/SftA"/>
</dbReference>